<feature type="non-terminal residue" evidence="2">
    <location>
        <position position="67"/>
    </location>
</feature>
<organism evidence="2 3">
    <name type="scientific">Rhizoctonia solani AG-3 Rhs1AP</name>
    <dbReference type="NCBI Taxonomy" id="1086054"/>
    <lineage>
        <taxon>Eukaryota</taxon>
        <taxon>Fungi</taxon>
        <taxon>Dikarya</taxon>
        <taxon>Basidiomycota</taxon>
        <taxon>Agaricomycotina</taxon>
        <taxon>Agaricomycetes</taxon>
        <taxon>Cantharellales</taxon>
        <taxon>Ceratobasidiaceae</taxon>
        <taxon>Rhizoctonia</taxon>
    </lineage>
</organism>
<dbReference type="AlphaFoldDB" id="X8JB01"/>
<dbReference type="EMBL" id="JATN01000319">
    <property type="protein sequence ID" value="EUC61185.1"/>
    <property type="molecule type" value="Genomic_DNA"/>
</dbReference>
<feature type="region of interest" description="Disordered" evidence="1">
    <location>
        <begin position="1"/>
        <end position="29"/>
    </location>
</feature>
<comment type="caution">
    <text evidence="2">The sequence shown here is derived from an EMBL/GenBank/DDBJ whole genome shotgun (WGS) entry which is preliminary data.</text>
</comment>
<evidence type="ECO:0000313" key="2">
    <source>
        <dbReference type="EMBL" id="EUC61185.1"/>
    </source>
</evidence>
<sequence>MLKLTLSPPIPKRKWGKDKAAPEPSPYKETVSSLEMLLDRIIIIRQTATSAVKNDQAKAEGKGDAIG</sequence>
<accession>X8JB01</accession>
<protein>
    <submittedName>
        <fullName evidence="2">Uncharacterized protein</fullName>
    </submittedName>
</protein>
<dbReference type="Proteomes" id="UP000030108">
    <property type="component" value="Unassembled WGS sequence"/>
</dbReference>
<dbReference type="OrthoDB" id="3003917at2759"/>
<evidence type="ECO:0000313" key="3">
    <source>
        <dbReference type="Proteomes" id="UP000030108"/>
    </source>
</evidence>
<reference evidence="3" key="1">
    <citation type="journal article" date="2014" name="Genome Announc.">
        <title>Draft genome sequence of the plant-pathogenic soil fungus Rhizoctonia solani anastomosis group 3 strain Rhs1AP.</title>
        <authorList>
            <person name="Cubeta M.A."/>
            <person name="Thomas E."/>
            <person name="Dean R.A."/>
            <person name="Jabaji S."/>
            <person name="Neate S.M."/>
            <person name="Tavantzis S."/>
            <person name="Toda T."/>
            <person name="Vilgalys R."/>
            <person name="Bharathan N."/>
            <person name="Fedorova-Abrams N."/>
            <person name="Pakala S.B."/>
            <person name="Pakala S.M."/>
            <person name="Zafar N."/>
            <person name="Joardar V."/>
            <person name="Losada L."/>
            <person name="Nierman W.C."/>
        </authorList>
    </citation>
    <scope>NUCLEOTIDE SEQUENCE [LARGE SCALE GENOMIC DNA]</scope>
    <source>
        <strain evidence="3">AG-3</strain>
    </source>
</reference>
<proteinExistence type="predicted"/>
<evidence type="ECO:0000256" key="1">
    <source>
        <dbReference type="SAM" id="MobiDB-lite"/>
    </source>
</evidence>
<name>X8JB01_9AGAM</name>
<gene>
    <name evidence="2" type="ORF">RSOL_386650</name>
</gene>